<protein>
    <submittedName>
        <fullName evidence="1">Uncharacterized protein</fullName>
    </submittedName>
</protein>
<dbReference type="GeneID" id="20084612"/>
<dbReference type="PANTHER" id="PTHR31827:SF1">
    <property type="entry name" value="EMB|CAB89363.1"/>
    <property type="match status" value="1"/>
</dbReference>
<dbReference type="PANTHER" id="PTHR31827">
    <property type="entry name" value="EMB|CAB89363.1"/>
    <property type="match status" value="1"/>
</dbReference>
<dbReference type="AlphaFoldDB" id="A0A024U2M5"/>
<dbReference type="VEuPathDB" id="FungiDB:H310_07562"/>
<organism evidence="1">
    <name type="scientific">Aphanomyces invadans</name>
    <dbReference type="NCBI Taxonomy" id="157072"/>
    <lineage>
        <taxon>Eukaryota</taxon>
        <taxon>Sar</taxon>
        <taxon>Stramenopiles</taxon>
        <taxon>Oomycota</taxon>
        <taxon>Saprolegniomycetes</taxon>
        <taxon>Saprolegniales</taxon>
        <taxon>Verrucalvaceae</taxon>
        <taxon>Aphanomyces</taxon>
    </lineage>
</organism>
<dbReference type="RefSeq" id="XP_008871182.1">
    <property type="nucleotide sequence ID" value="XM_008872960.1"/>
</dbReference>
<name>A0A024U2M5_9STRA</name>
<dbReference type="eggNOG" id="ENOG502S0CE">
    <property type="taxonomic scope" value="Eukaryota"/>
</dbReference>
<dbReference type="OrthoDB" id="71928at2759"/>
<accession>A0A024U2M5</accession>
<dbReference type="EMBL" id="KI913965">
    <property type="protein sequence ID" value="ETW00157.1"/>
    <property type="molecule type" value="Genomic_DNA"/>
</dbReference>
<sequence length="160" mass="18044">MALQQAHQHTVLPSISSLLHRHHLPSQPPSPDGGYQSKQPHLASMAYYHQHYTMGSRVDGIASGNYTPPDENTHSTHKARWRLSKYCTVENCERVSQRNGLCHSHGGKRSCKEISCRAKDRGNGYCIRHGGGRPCKIPDCPKKARRQGMCTQHYRVIHPN</sequence>
<gene>
    <name evidence="1" type="ORF">H310_07562</name>
</gene>
<reference evidence="1" key="1">
    <citation type="submission" date="2013-12" db="EMBL/GenBank/DDBJ databases">
        <title>The Genome Sequence of Aphanomyces invadans NJM9701.</title>
        <authorList>
            <consortium name="The Broad Institute Genomics Platform"/>
            <person name="Russ C."/>
            <person name="Tyler B."/>
            <person name="van West P."/>
            <person name="Dieguez-Uribeondo J."/>
            <person name="Young S.K."/>
            <person name="Zeng Q."/>
            <person name="Gargeya S."/>
            <person name="Fitzgerald M."/>
            <person name="Abouelleil A."/>
            <person name="Alvarado L."/>
            <person name="Chapman S.B."/>
            <person name="Gainer-Dewar J."/>
            <person name="Goldberg J."/>
            <person name="Griggs A."/>
            <person name="Gujja S."/>
            <person name="Hansen M."/>
            <person name="Howarth C."/>
            <person name="Imamovic A."/>
            <person name="Ireland A."/>
            <person name="Larimer J."/>
            <person name="McCowan C."/>
            <person name="Murphy C."/>
            <person name="Pearson M."/>
            <person name="Poon T.W."/>
            <person name="Priest M."/>
            <person name="Roberts A."/>
            <person name="Saif S."/>
            <person name="Shea T."/>
            <person name="Sykes S."/>
            <person name="Wortman J."/>
            <person name="Nusbaum C."/>
            <person name="Birren B."/>
        </authorList>
    </citation>
    <scope>NUCLEOTIDE SEQUENCE [LARGE SCALE GENOMIC DNA]</scope>
    <source>
        <strain evidence="1">NJM9701</strain>
    </source>
</reference>
<evidence type="ECO:0000313" key="1">
    <source>
        <dbReference type="EMBL" id="ETW00157.1"/>
    </source>
</evidence>
<proteinExistence type="predicted"/>